<dbReference type="AlphaFoldDB" id="A0A7D9J992"/>
<dbReference type="Gene3D" id="1.10.630.10">
    <property type="entry name" value="Cytochrome P450"/>
    <property type="match status" value="1"/>
</dbReference>
<keyword evidence="4 8" id="KW-0479">Metal-binding</keyword>
<evidence type="ECO:0000256" key="7">
    <source>
        <dbReference type="ARBA" id="ARBA00023033"/>
    </source>
</evidence>
<dbReference type="OrthoDB" id="10258113at2759"/>
<reference evidence="10" key="1">
    <citation type="submission" date="2020-04" db="EMBL/GenBank/DDBJ databases">
        <authorList>
            <person name="Alioto T."/>
            <person name="Alioto T."/>
            <person name="Gomez Garrido J."/>
        </authorList>
    </citation>
    <scope>NUCLEOTIDE SEQUENCE</scope>
    <source>
        <strain evidence="10">A484AB</strain>
    </source>
</reference>
<dbReference type="InterPro" id="IPR002401">
    <property type="entry name" value="Cyt_P450_E_grp-I"/>
</dbReference>
<keyword evidence="11" id="KW-1185">Reference proteome</keyword>
<evidence type="ECO:0000256" key="6">
    <source>
        <dbReference type="ARBA" id="ARBA00023004"/>
    </source>
</evidence>
<dbReference type="SUPFAM" id="SSF48264">
    <property type="entry name" value="Cytochrome P450"/>
    <property type="match status" value="1"/>
</dbReference>
<dbReference type="GO" id="GO:0005506">
    <property type="term" value="F:iron ion binding"/>
    <property type="evidence" value="ECO:0007669"/>
    <property type="project" value="InterPro"/>
</dbReference>
<comment type="cofactor">
    <cofactor evidence="1 8">
        <name>heme</name>
        <dbReference type="ChEBI" id="CHEBI:30413"/>
    </cofactor>
</comment>
<dbReference type="GO" id="GO:0004497">
    <property type="term" value="F:monooxygenase activity"/>
    <property type="evidence" value="ECO:0007669"/>
    <property type="project" value="UniProtKB-KW"/>
</dbReference>
<gene>
    <name evidence="10" type="ORF">PACLA_8A041611</name>
</gene>
<dbReference type="EMBL" id="CACRXK020013214">
    <property type="protein sequence ID" value="CAB4024745.1"/>
    <property type="molecule type" value="Genomic_DNA"/>
</dbReference>
<evidence type="ECO:0000256" key="9">
    <source>
        <dbReference type="RuleBase" id="RU000461"/>
    </source>
</evidence>
<accession>A0A7D9J992</accession>
<keyword evidence="3 8" id="KW-0349">Heme</keyword>
<evidence type="ECO:0000256" key="8">
    <source>
        <dbReference type="PIRSR" id="PIRSR602401-1"/>
    </source>
</evidence>
<dbReference type="InterPro" id="IPR050479">
    <property type="entry name" value="CYP11_CYP27_families"/>
</dbReference>
<dbReference type="PRINTS" id="PR00463">
    <property type="entry name" value="EP450I"/>
</dbReference>
<dbReference type="Proteomes" id="UP001152795">
    <property type="component" value="Unassembled WGS sequence"/>
</dbReference>
<comment type="caution">
    <text evidence="10">The sequence shown here is derived from an EMBL/GenBank/DDBJ whole genome shotgun (WGS) entry which is preliminary data.</text>
</comment>
<dbReference type="PROSITE" id="PS00086">
    <property type="entry name" value="CYTOCHROME_P450"/>
    <property type="match status" value="1"/>
</dbReference>
<protein>
    <submittedName>
        <fullName evidence="10">Cytochrome P450 27C1-like</fullName>
    </submittedName>
</protein>
<dbReference type="PRINTS" id="PR00385">
    <property type="entry name" value="P450"/>
</dbReference>
<proteinExistence type="inferred from homology"/>
<dbReference type="CDD" id="cd11054">
    <property type="entry name" value="CYP24A1-like"/>
    <property type="match status" value="1"/>
</dbReference>
<sequence>MTLLSCSFTSSSFLQRFLRSSWSLAMLARSSSTVVVPNDTNVLPFSAMPGLKGSIRNILDYAYTKGSFFDVVTERFKRYGPIYSEKILGTQIVNISDVEATIKVLRTEKSFQMRPGFEALEDVGDEVNPGGGIGIASNDYEKWYRQKSLLSPKLMRPKYVRETLPILNTVADDFVKRMQRLSERDGTISNLEEELPYCTVEAMAASLFNQRLGFYDHPQNPDAVAYVESAKEVVENIGTLSITAPLYKYIKIPAYYALRKSFLTNIATGMDIINKELAKKQKQQSDSKTETFFEYLSANEKVTPKRMALYLTGLMAAGIDTTSTTCLWLLYELSRHPEVQEKVYQEMVSVLGPDGEVSKTNIQRLSFIKATLKESGRMNPAGAFVVARVFDKDLDVLGYRIPAGVYVLLHEHLLSVDQRYYGEDAKKFVPERWLRDEMGKKNDLNAFTSLPFGYGVRMCLGRRLAESMIYTLVSKLLLSFRLEYAGDTAVNKDIKDGLMKPDQPVLVKFIPRKKDTYGLVNV</sequence>
<keyword evidence="6 8" id="KW-0408">Iron</keyword>
<evidence type="ECO:0000313" key="11">
    <source>
        <dbReference type="Proteomes" id="UP001152795"/>
    </source>
</evidence>
<dbReference type="InterPro" id="IPR017972">
    <property type="entry name" value="Cyt_P450_CS"/>
</dbReference>
<name>A0A7D9J992_PARCT</name>
<evidence type="ECO:0000256" key="3">
    <source>
        <dbReference type="ARBA" id="ARBA00022617"/>
    </source>
</evidence>
<keyword evidence="7 9" id="KW-0503">Monooxygenase</keyword>
<dbReference type="InterPro" id="IPR001128">
    <property type="entry name" value="Cyt_P450"/>
</dbReference>
<dbReference type="GO" id="GO:0016705">
    <property type="term" value="F:oxidoreductase activity, acting on paired donors, with incorporation or reduction of molecular oxygen"/>
    <property type="evidence" value="ECO:0007669"/>
    <property type="project" value="InterPro"/>
</dbReference>
<dbReference type="Pfam" id="PF00067">
    <property type="entry name" value="p450"/>
    <property type="match status" value="1"/>
</dbReference>
<evidence type="ECO:0000256" key="4">
    <source>
        <dbReference type="ARBA" id="ARBA00022723"/>
    </source>
</evidence>
<evidence type="ECO:0000313" key="10">
    <source>
        <dbReference type="EMBL" id="CAB4024745.1"/>
    </source>
</evidence>
<dbReference type="GO" id="GO:0020037">
    <property type="term" value="F:heme binding"/>
    <property type="evidence" value="ECO:0007669"/>
    <property type="project" value="InterPro"/>
</dbReference>
<keyword evidence="5 9" id="KW-0560">Oxidoreductase</keyword>
<dbReference type="PANTHER" id="PTHR24279">
    <property type="entry name" value="CYTOCHROME P450"/>
    <property type="match status" value="1"/>
</dbReference>
<dbReference type="InterPro" id="IPR036396">
    <property type="entry name" value="Cyt_P450_sf"/>
</dbReference>
<comment type="similarity">
    <text evidence="2 9">Belongs to the cytochrome P450 family.</text>
</comment>
<organism evidence="10 11">
    <name type="scientific">Paramuricea clavata</name>
    <name type="common">Red gorgonian</name>
    <name type="synonym">Violescent sea-whip</name>
    <dbReference type="NCBI Taxonomy" id="317549"/>
    <lineage>
        <taxon>Eukaryota</taxon>
        <taxon>Metazoa</taxon>
        <taxon>Cnidaria</taxon>
        <taxon>Anthozoa</taxon>
        <taxon>Octocorallia</taxon>
        <taxon>Malacalcyonacea</taxon>
        <taxon>Plexauridae</taxon>
        <taxon>Paramuricea</taxon>
    </lineage>
</organism>
<evidence type="ECO:0000256" key="5">
    <source>
        <dbReference type="ARBA" id="ARBA00023002"/>
    </source>
</evidence>
<evidence type="ECO:0000256" key="1">
    <source>
        <dbReference type="ARBA" id="ARBA00001971"/>
    </source>
</evidence>
<evidence type="ECO:0000256" key="2">
    <source>
        <dbReference type="ARBA" id="ARBA00010617"/>
    </source>
</evidence>
<feature type="binding site" description="axial binding residue" evidence="8">
    <location>
        <position position="459"/>
    </location>
    <ligand>
        <name>heme</name>
        <dbReference type="ChEBI" id="CHEBI:30413"/>
    </ligand>
    <ligandPart>
        <name>Fe</name>
        <dbReference type="ChEBI" id="CHEBI:18248"/>
    </ligandPart>
</feature>
<dbReference type="PANTHER" id="PTHR24279:SF120">
    <property type="entry name" value="CYTOCHROME P450"/>
    <property type="match status" value="1"/>
</dbReference>